<evidence type="ECO:0000259" key="2">
    <source>
        <dbReference type="Pfam" id="PF13193"/>
    </source>
</evidence>
<organism evidence="3 4">
    <name type="scientific">Penicillium roqueforti (strain FM164)</name>
    <dbReference type="NCBI Taxonomy" id="1365484"/>
    <lineage>
        <taxon>Eukaryota</taxon>
        <taxon>Fungi</taxon>
        <taxon>Dikarya</taxon>
        <taxon>Ascomycota</taxon>
        <taxon>Pezizomycotina</taxon>
        <taxon>Eurotiomycetes</taxon>
        <taxon>Eurotiomycetidae</taxon>
        <taxon>Eurotiales</taxon>
        <taxon>Aspergillaceae</taxon>
        <taxon>Penicillium</taxon>
    </lineage>
</organism>
<dbReference type="InterPro" id="IPR045851">
    <property type="entry name" value="AMP-bd_C_sf"/>
</dbReference>
<feature type="domain" description="AMP-dependent synthetase/ligase" evidence="1">
    <location>
        <begin position="29"/>
        <end position="402"/>
    </location>
</feature>
<keyword evidence="4" id="KW-1185">Reference proteome</keyword>
<dbReference type="OMA" id="EQICAFV"/>
<name>W6QL49_PENRF</name>
<evidence type="ECO:0000259" key="1">
    <source>
        <dbReference type="Pfam" id="PF00501"/>
    </source>
</evidence>
<gene>
    <name evidence="3" type="ORF">PROQFM164_S02g000396</name>
</gene>
<dbReference type="InterPro" id="IPR020845">
    <property type="entry name" value="AMP-binding_CS"/>
</dbReference>
<dbReference type="PANTHER" id="PTHR43201:SF6">
    <property type="entry name" value="ACYL COA SYNTHETASE (EUROFUNG)"/>
    <property type="match status" value="1"/>
</dbReference>
<dbReference type="PROSITE" id="PS00455">
    <property type="entry name" value="AMP_BINDING"/>
    <property type="match status" value="1"/>
</dbReference>
<protein>
    <submittedName>
        <fullName evidence="3">AMP-dependent synthetase/ligase</fullName>
    </submittedName>
</protein>
<proteinExistence type="predicted"/>
<dbReference type="EMBL" id="HG792016">
    <property type="protein sequence ID" value="CDM30247.1"/>
    <property type="molecule type" value="Genomic_DNA"/>
</dbReference>
<dbReference type="GO" id="GO:0006631">
    <property type="term" value="P:fatty acid metabolic process"/>
    <property type="evidence" value="ECO:0007669"/>
    <property type="project" value="TreeGrafter"/>
</dbReference>
<dbReference type="Pfam" id="PF00501">
    <property type="entry name" value="AMP-binding"/>
    <property type="match status" value="1"/>
</dbReference>
<sequence length="582" mass="64129">MLSNQPSIVYGPSAPIPVSMTFGDLLSYHAQHRPDNHAIISHHQNIRLTYSQLEERSTSLAKAFSSYNVSRGDTVAIMLGSRTEYIETFFACAKLGASLVLLNFAFVLEEIVDTLTPIAPKLLVMTPSFGKFQYENILLKLSKMLPSLQAVVLVDPYKLKAQSLGDKMVSYEVLLKQNFATSLPGNVSPHDIVNIQFTSGSTGTPKAAALSHYNIMNCGKNISAQMSISDKDRVCLPVPLFHSFGLIIGICTSTWSGSTIVFPSETFDADAVLKCIEGYRCTGIYGVTTMFIEEMKNPKFACTDRSSLKFGIMAGSAMPQDLLEKVATSFPVPRLYTNWGMTELSSITTMTHHSDPTPNRLHTAGRLFPNFIGKIVEPNTGRVLPWGQKGEIVISGYGVMGGGYLRNPSKTAEAMRQHVEDLEPHGVGPVDSEGNLRTWMHTGDEGYFDKDGYFVITGRIKDIIIRGGENISPVEIEARLSSHGAIVQASVVGVPNARLGEEIAAFVELTNGHAKPTDEELQKWVRASLSRFKTPKHFWWIGSPQHGVPREWPKTASGKLRKPDLREVAKELLEEVPERARL</sequence>
<accession>W6QL49</accession>
<keyword evidence="3" id="KW-0436">Ligase</keyword>
<dbReference type="SUPFAM" id="SSF56801">
    <property type="entry name" value="Acetyl-CoA synthetase-like"/>
    <property type="match status" value="1"/>
</dbReference>
<dbReference type="Proteomes" id="UP000030686">
    <property type="component" value="Unassembled WGS sequence"/>
</dbReference>
<dbReference type="InterPro" id="IPR025110">
    <property type="entry name" value="AMP-bd_C"/>
</dbReference>
<dbReference type="GO" id="GO:0031956">
    <property type="term" value="F:medium-chain fatty acid-CoA ligase activity"/>
    <property type="evidence" value="ECO:0007669"/>
    <property type="project" value="TreeGrafter"/>
</dbReference>
<dbReference type="STRING" id="1365484.W6QL49"/>
<dbReference type="Pfam" id="PF13193">
    <property type="entry name" value="AMP-binding_C"/>
    <property type="match status" value="1"/>
</dbReference>
<evidence type="ECO:0000313" key="4">
    <source>
        <dbReference type="Proteomes" id="UP000030686"/>
    </source>
</evidence>
<dbReference type="InterPro" id="IPR000873">
    <property type="entry name" value="AMP-dep_synth/lig_dom"/>
</dbReference>
<feature type="domain" description="AMP-binding enzyme C-terminal" evidence="2">
    <location>
        <begin position="475"/>
        <end position="559"/>
    </location>
</feature>
<evidence type="ECO:0000313" key="3">
    <source>
        <dbReference type="EMBL" id="CDM30247.1"/>
    </source>
</evidence>
<dbReference type="InterPro" id="IPR042099">
    <property type="entry name" value="ANL_N_sf"/>
</dbReference>
<dbReference type="AlphaFoldDB" id="W6QL49"/>
<dbReference type="PANTHER" id="PTHR43201">
    <property type="entry name" value="ACYL-COA SYNTHETASE"/>
    <property type="match status" value="1"/>
</dbReference>
<dbReference type="Gene3D" id="3.40.50.12780">
    <property type="entry name" value="N-terminal domain of ligase-like"/>
    <property type="match status" value="1"/>
</dbReference>
<dbReference type="OrthoDB" id="10253115at2759"/>
<reference evidence="3" key="1">
    <citation type="journal article" date="2014" name="Nat. Commun.">
        <title>Multiple recent horizontal transfers of a large genomic region in cheese making fungi.</title>
        <authorList>
            <person name="Cheeseman K."/>
            <person name="Ropars J."/>
            <person name="Renault P."/>
            <person name="Dupont J."/>
            <person name="Gouzy J."/>
            <person name="Branca A."/>
            <person name="Abraham A.L."/>
            <person name="Ceppi M."/>
            <person name="Conseiller E."/>
            <person name="Debuchy R."/>
            <person name="Malagnac F."/>
            <person name="Goarin A."/>
            <person name="Silar P."/>
            <person name="Lacoste S."/>
            <person name="Sallet E."/>
            <person name="Bensimon A."/>
            <person name="Giraud T."/>
            <person name="Brygoo Y."/>
        </authorList>
    </citation>
    <scope>NUCLEOTIDE SEQUENCE [LARGE SCALE GENOMIC DNA]</scope>
    <source>
        <strain evidence="3">FM164</strain>
    </source>
</reference>
<dbReference type="Gene3D" id="3.30.300.30">
    <property type="match status" value="1"/>
</dbReference>